<keyword evidence="2" id="KW-1185">Reference proteome</keyword>
<reference evidence="1" key="1">
    <citation type="submission" date="2021-03" db="EMBL/GenBank/DDBJ databases">
        <title>Acanthopleuribacteraceae sp. M133.</title>
        <authorList>
            <person name="Wang G."/>
        </authorList>
    </citation>
    <scope>NUCLEOTIDE SEQUENCE</scope>
    <source>
        <strain evidence="1">M133</strain>
    </source>
</reference>
<protein>
    <submittedName>
        <fullName evidence="1">Uncharacterized protein</fullName>
    </submittedName>
</protein>
<accession>A0A8A4THE8</accession>
<evidence type="ECO:0000313" key="1">
    <source>
        <dbReference type="EMBL" id="QTD48927.1"/>
    </source>
</evidence>
<dbReference type="KEGG" id="scor:J3U87_25365"/>
<sequence length="86" mass="9907">MANKQKYLTPVQLGRFIAEAWLDPQLASDYEKDPTNTLKNWALNTLNVDLERASKLVDRPNDLKNNDLQDIANGTTPYHVYPNRFC</sequence>
<dbReference type="AlphaFoldDB" id="A0A8A4THE8"/>
<name>A0A8A4THE8_SULCO</name>
<dbReference type="RefSeq" id="WP_237378575.1">
    <property type="nucleotide sequence ID" value="NZ_CP071793.1"/>
</dbReference>
<proteinExistence type="predicted"/>
<gene>
    <name evidence="1" type="ORF">J3U87_25365</name>
</gene>
<dbReference type="EMBL" id="CP071793">
    <property type="protein sequence ID" value="QTD48927.1"/>
    <property type="molecule type" value="Genomic_DNA"/>
</dbReference>
<organism evidence="1 2">
    <name type="scientific">Sulfidibacter corallicola</name>
    <dbReference type="NCBI Taxonomy" id="2818388"/>
    <lineage>
        <taxon>Bacteria</taxon>
        <taxon>Pseudomonadati</taxon>
        <taxon>Acidobacteriota</taxon>
        <taxon>Holophagae</taxon>
        <taxon>Acanthopleuribacterales</taxon>
        <taxon>Acanthopleuribacteraceae</taxon>
        <taxon>Sulfidibacter</taxon>
    </lineage>
</organism>
<dbReference type="Proteomes" id="UP000663929">
    <property type="component" value="Chromosome"/>
</dbReference>
<evidence type="ECO:0000313" key="2">
    <source>
        <dbReference type="Proteomes" id="UP000663929"/>
    </source>
</evidence>